<organism evidence="1 2">
    <name type="scientific">Nitratireductor indicus C115</name>
    <dbReference type="NCBI Taxonomy" id="1231190"/>
    <lineage>
        <taxon>Bacteria</taxon>
        <taxon>Pseudomonadati</taxon>
        <taxon>Pseudomonadota</taxon>
        <taxon>Alphaproteobacteria</taxon>
        <taxon>Hyphomicrobiales</taxon>
        <taxon>Phyllobacteriaceae</taxon>
        <taxon>Nitratireductor</taxon>
    </lineage>
</organism>
<dbReference type="STRING" id="721133.SAMN05216176_101438"/>
<gene>
    <name evidence="1" type="ORF">NA8A_04370</name>
</gene>
<dbReference type="PATRIC" id="fig|1231190.3.peg.913"/>
<keyword evidence="2" id="KW-1185">Reference proteome</keyword>
<dbReference type="Proteomes" id="UP000007374">
    <property type="component" value="Unassembled WGS sequence"/>
</dbReference>
<evidence type="ECO:0000313" key="2">
    <source>
        <dbReference type="Proteomes" id="UP000007374"/>
    </source>
</evidence>
<protein>
    <submittedName>
        <fullName evidence="1">Uncharacterized protein</fullName>
    </submittedName>
</protein>
<dbReference type="AlphaFoldDB" id="K2PA24"/>
<dbReference type="OrthoDB" id="9233774at2"/>
<accession>K2PA24</accession>
<sequence>MADRRPFDPQNPCDALADLARVQIAYYGSEVMSAPQYVRMAADPNGQFEALLIGLLTGVAGIAMSNIRPEAHAEVRSALLALIPDAVDNARDIFELPPLEPIQ</sequence>
<dbReference type="EMBL" id="AMSI01000002">
    <property type="protein sequence ID" value="EKF44016.1"/>
    <property type="molecule type" value="Genomic_DNA"/>
</dbReference>
<proteinExistence type="predicted"/>
<dbReference type="RefSeq" id="WP_009756150.1">
    <property type="nucleotide sequence ID" value="NZ_AMSI01000002.1"/>
</dbReference>
<evidence type="ECO:0000313" key="1">
    <source>
        <dbReference type="EMBL" id="EKF44016.1"/>
    </source>
</evidence>
<name>K2PA24_9HYPH</name>
<comment type="caution">
    <text evidence="1">The sequence shown here is derived from an EMBL/GenBank/DDBJ whole genome shotgun (WGS) entry which is preliminary data.</text>
</comment>
<reference evidence="1 2" key="1">
    <citation type="journal article" date="2012" name="J. Bacteriol.">
        <title>Genome Sequence of Nitratireductor indicus Type Strain C115.</title>
        <authorList>
            <person name="Lai Q."/>
            <person name="Li G."/>
            <person name="Yu Z."/>
            <person name="Shao Z."/>
        </authorList>
    </citation>
    <scope>NUCLEOTIDE SEQUENCE [LARGE SCALE GENOMIC DNA]</scope>
    <source>
        <strain evidence="1 2">C115</strain>
    </source>
</reference>